<feature type="transmembrane region" description="Helical" evidence="6">
    <location>
        <begin position="66"/>
        <end position="86"/>
    </location>
</feature>
<feature type="transmembrane region" description="Helical" evidence="6">
    <location>
        <begin position="631"/>
        <end position="652"/>
    </location>
</feature>
<keyword evidence="5 6" id="KW-0472">Membrane</keyword>
<organism evidence="8 9">
    <name type="scientific">Herrania umbratica</name>
    <dbReference type="NCBI Taxonomy" id="108875"/>
    <lineage>
        <taxon>Eukaryota</taxon>
        <taxon>Viridiplantae</taxon>
        <taxon>Streptophyta</taxon>
        <taxon>Embryophyta</taxon>
        <taxon>Tracheophyta</taxon>
        <taxon>Spermatophyta</taxon>
        <taxon>Magnoliopsida</taxon>
        <taxon>eudicotyledons</taxon>
        <taxon>Gunneridae</taxon>
        <taxon>Pentapetalae</taxon>
        <taxon>rosids</taxon>
        <taxon>malvids</taxon>
        <taxon>Malvales</taxon>
        <taxon>Malvaceae</taxon>
        <taxon>Byttnerioideae</taxon>
        <taxon>Herrania</taxon>
    </lineage>
</organism>
<dbReference type="OrthoDB" id="68611at2759"/>
<evidence type="ECO:0000256" key="3">
    <source>
        <dbReference type="ARBA" id="ARBA00022692"/>
    </source>
</evidence>
<comment type="subcellular location">
    <subcellularLocation>
        <location evidence="1">Cell membrane</location>
        <topology evidence="1">Multi-pass membrane protein</topology>
    </subcellularLocation>
</comment>
<reference evidence="9" key="1">
    <citation type="submission" date="2025-08" db="UniProtKB">
        <authorList>
            <consortium name="RefSeq"/>
        </authorList>
    </citation>
    <scope>IDENTIFICATION</scope>
    <source>
        <tissue evidence="9">Leaf</tissue>
    </source>
</reference>
<dbReference type="GeneID" id="110420665"/>
<feature type="transmembrane region" description="Helical" evidence="6">
    <location>
        <begin position="728"/>
        <end position="749"/>
    </location>
</feature>
<feature type="transmembrane region" description="Helical" evidence="6">
    <location>
        <begin position="117"/>
        <end position="135"/>
    </location>
</feature>
<keyword evidence="8" id="KW-1185">Reference proteome</keyword>
<feature type="transmembrane region" description="Helical" evidence="6">
    <location>
        <begin position="147"/>
        <end position="166"/>
    </location>
</feature>
<evidence type="ECO:0000313" key="8">
    <source>
        <dbReference type="Proteomes" id="UP000504621"/>
    </source>
</evidence>
<protein>
    <submittedName>
        <fullName evidence="9">Uncharacterized protein LOC110420665</fullName>
    </submittedName>
</protein>
<sequence>MDTPQALWRVRLGSAFRTVLACTIVGCTTLYGPEPVRHFLTYPAFSYVTTILIVSDATLGDALRGCWHVLYASIQALLPSMLSLWLIGPARFSRGLAAMAVGLSSFAIALPDSTHLMAKRIAFGQTVIVYVGAIIQGAETGVLMHPIHVASSTALGALASVLAMLFPYPHLACLEASSAFRTVLACTIVGCTTPHGPEPVRRFLTYPAFSYVTTILIVSDATLGDALRGCWHVLYATIQVLLPSMLSLWLIGPARFSRGLAAMAVTLSSFAIALPDSTHLMAKRIAFGQTVIVYVGAVIQGVETGESSMGSECPWIILDVAFEYSISTGQSTILQIKPLDTCDVANMGLSELGFGFTGLQQVFWFNQVVAKLFANIMPVQVRKTCRSYAENASNRLNLLVEAFFARDNVAALDLITEARLFSKTGAKLLRNIKGKQEGMLWEKPLFRFFKPQPSDPGEKLQEMEMPIRGMELALSTCTSFPVRMLDEELQGVLQISKKKIVLKLEQAKCSVPFDAATAPKTKGEYTDRSSWTQKAISTSHEDLSPFFFLYCMELLQDGPECIVENEEGKSKIQESSQPKKQGKNRVELIWCSLLSFSRRLNSERLVFAIKCSLSLGLAVLFGLIYNKENGYWSGLTIAISFVTGRQATFTMANARAQGTAMGSVYGILCCFIFQKLTDLRFFLLLPWIIFTSFLRHSRMYGQAGGISAVIGALLILGRKTYGTPSEFAIARITEATIGLICFITVEILLHPARSAALAKTELSRTIGALQDCFEVIGLYNRQKEISREPREKLKKLNYHVSKLENFIAEAELEPNFWFLPFHCSCYNKLLRSLSKMADLLPFAIHQIEFLSQASQRLGIHWEEIQEQINYDLEHLRDKIGSLVKCLDEVLLIKSLAEHENELQMENASHDLGLGKSANGDFSIHLRPERNSIAKIVSPSLQHMMEVANEIEGNEVEEKLKSQLLVCLCSLGFCVNNMTREAIETEGTIGELLKWVYPARHVNLHELLPKLK</sequence>
<dbReference type="InterPro" id="IPR049453">
    <property type="entry name" value="Memb_transporter_dom"/>
</dbReference>
<name>A0A6J1ARA0_9ROSI</name>
<dbReference type="PANTHER" id="PTHR30509">
    <property type="entry name" value="P-HYDROXYBENZOIC ACID EFFLUX PUMP SUBUNIT-RELATED"/>
    <property type="match status" value="1"/>
</dbReference>
<dbReference type="GO" id="GO:0005886">
    <property type="term" value="C:plasma membrane"/>
    <property type="evidence" value="ECO:0007669"/>
    <property type="project" value="UniProtKB-SubCell"/>
</dbReference>
<evidence type="ECO:0000256" key="2">
    <source>
        <dbReference type="ARBA" id="ARBA00022475"/>
    </source>
</evidence>
<evidence type="ECO:0000256" key="5">
    <source>
        <dbReference type="ARBA" id="ARBA00023136"/>
    </source>
</evidence>
<proteinExistence type="predicted"/>
<feature type="transmembrane region" description="Helical" evidence="6">
    <location>
        <begin position="699"/>
        <end position="716"/>
    </location>
</feature>
<gene>
    <name evidence="9" type="primary">LOC110420665</name>
</gene>
<feature type="transmembrane region" description="Helical" evidence="6">
    <location>
        <begin position="230"/>
        <end position="250"/>
    </location>
</feature>
<keyword evidence="2" id="KW-1003">Cell membrane</keyword>
<dbReference type="AlphaFoldDB" id="A0A6J1ARA0"/>
<evidence type="ECO:0000259" key="7">
    <source>
        <dbReference type="Pfam" id="PF13515"/>
    </source>
</evidence>
<keyword evidence="4 6" id="KW-1133">Transmembrane helix</keyword>
<feature type="transmembrane region" description="Helical" evidence="6">
    <location>
        <begin position="92"/>
        <end position="110"/>
    </location>
</feature>
<dbReference type="Pfam" id="PF13515">
    <property type="entry name" value="FUSC_2"/>
    <property type="match status" value="1"/>
</dbReference>
<evidence type="ECO:0000256" key="4">
    <source>
        <dbReference type="ARBA" id="ARBA00022989"/>
    </source>
</evidence>
<keyword evidence="3 6" id="KW-0812">Transmembrane</keyword>
<feature type="transmembrane region" description="Helical" evidence="6">
    <location>
        <begin position="12"/>
        <end position="33"/>
    </location>
</feature>
<dbReference type="Proteomes" id="UP000504621">
    <property type="component" value="Unplaced"/>
</dbReference>
<feature type="transmembrane region" description="Helical" evidence="6">
    <location>
        <begin position="605"/>
        <end position="625"/>
    </location>
</feature>
<feature type="domain" description="Integral membrane bound transporter" evidence="7">
    <location>
        <begin position="617"/>
        <end position="744"/>
    </location>
</feature>
<evidence type="ECO:0000256" key="1">
    <source>
        <dbReference type="ARBA" id="ARBA00004651"/>
    </source>
</evidence>
<accession>A0A6J1ARA0</accession>
<dbReference type="RefSeq" id="XP_021289717.1">
    <property type="nucleotide sequence ID" value="XM_021434042.1"/>
</dbReference>
<dbReference type="PANTHER" id="PTHR30509:SF34">
    <property type="entry name" value="F3L24.34 PROTEIN"/>
    <property type="match status" value="1"/>
</dbReference>
<evidence type="ECO:0000313" key="9">
    <source>
        <dbReference type="RefSeq" id="XP_021289717.1"/>
    </source>
</evidence>
<evidence type="ECO:0000256" key="6">
    <source>
        <dbReference type="SAM" id="Phobius"/>
    </source>
</evidence>
<feature type="transmembrane region" description="Helical" evidence="6">
    <location>
        <begin position="664"/>
        <end position="693"/>
    </location>
</feature>